<evidence type="ECO:0000256" key="6">
    <source>
        <dbReference type="ARBA" id="ARBA00022490"/>
    </source>
</evidence>
<dbReference type="PANTHER" id="PTHR11712">
    <property type="entry name" value="POLYKETIDE SYNTHASE-RELATED"/>
    <property type="match status" value="1"/>
</dbReference>
<dbReference type="GO" id="GO:0004315">
    <property type="term" value="F:3-oxoacyl-[acyl-carrier-protein] synthase activity"/>
    <property type="evidence" value="ECO:0007669"/>
    <property type="project" value="UniProtKB-EC"/>
</dbReference>
<evidence type="ECO:0000256" key="7">
    <source>
        <dbReference type="ARBA" id="ARBA00022516"/>
    </source>
</evidence>
<name>A0A095SHD3_9GAMM</name>
<protein>
    <recommendedName>
        <fullName evidence="13">3-oxoacyl-[acyl-carrier-protein] synthase 1</fullName>
        <ecNumber evidence="5">2.3.1.41</ecNumber>
    </recommendedName>
    <alternativeName>
        <fullName evidence="14">3-oxoacyl-[acyl-carrier-protein] synthase I</fullName>
    </alternativeName>
    <alternativeName>
        <fullName evidence="15">Beta-ketoacyl-ACP synthase I</fullName>
    </alternativeName>
</protein>
<evidence type="ECO:0000256" key="4">
    <source>
        <dbReference type="ARBA" id="ARBA00011738"/>
    </source>
</evidence>
<keyword evidence="9" id="KW-0276">Fatty acid metabolism</keyword>
<dbReference type="Pfam" id="PF00109">
    <property type="entry name" value="ketoacyl-synt"/>
    <property type="match status" value="1"/>
</dbReference>
<dbReference type="AlphaFoldDB" id="A0A095SHD3"/>
<dbReference type="Gene3D" id="3.40.47.10">
    <property type="match status" value="2"/>
</dbReference>
<evidence type="ECO:0000256" key="2">
    <source>
        <dbReference type="ARBA" id="ARBA00005194"/>
    </source>
</evidence>
<evidence type="ECO:0000256" key="13">
    <source>
        <dbReference type="ARBA" id="ARBA00039450"/>
    </source>
</evidence>
<evidence type="ECO:0000256" key="18">
    <source>
        <dbReference type="RuleBase" id="RU003694"/>
    </source>
</evidence>
<comment type="caution">
    <text evidence="20">The sequence shown here is derived from an EMBL/GenBank/DDBJ whole genome shotgun (WGS) entry which is preliminary data.</text>
</comment>
<accession>A0A095SHD3</accession>
<dbReference type="NCBIfam" id="NF005935">
    <property type="entry name" value="PRK07967.1"/>
    <property type="match status" value="1"/>
</dbReference>
<dbReference type="PROSITE" id="PS00606">
    <property type="entry name" value="KS3_1"/>
    <property type="match status" value="1"/>
</dbReference>
<dbReference type="OrthoDB" id="9808669at2"/>
<comment type="subcellular location">
    <subcellularLocation>
        <location evidence="1">Cytoplasm</location>
    </subcellularLocation>
</comment>
<proteinExistence type="inferred from homology"/>
<evidence type="ECO:0000313" key="20">
    <source>
        <dbReference type="EMBL" id="KGD63957.1"/>
    </source>
</evidence>
<keyword evidence="8 18" id="KW-0808">Transferase</keyword>
<feature type="domain" description="Ketosynthase family 3 (KS3)" evidence="19">
    <location>
        <begin position="1"/>
        <end position="401"/>
    </location>
</feature>
<evidence type="ECO:0000256" key="1">
    <source>
        <dbReference type="ARBA" id="ARBA00004496"/>
    </source>
</evidence>
<dbReference type="InterPro" id="IPR014030">
    <property type="entry name" value="Ketoacyl_synth_N"/>
</dbReference>
<keyword evidence="21" id="KW-1185">Reference proteome</keyword>
<dbReference type="UniPathway" id="UPA00094"/>
<dbReference type="InterPro" id="IPR018201">
    <property type="entry name" value="Ketoacyl_synth_AS"/>
</dbReference>
<dbReference type="eggNOG" id="COG0304">
    <property type="taxonomic scope" value="Bacteria"/>
</dbReference>
<dbReference type="Pfam" id="PF02801">
    <property type="entry name" value="Ketoacyl-synt_C"/>
    <property type="match status" value="1"/>
</dbReference>
<organism evidence="20 21">
    <name type="scientific">Alcanivorax nanhaiticus</name>
    <dbReference type="NCBI Taxonomy" id="1177154"/>
    <lineage>
        <taxon>Bacteria</taxon>
        <taxon>Pseudomonadati</taxon>
        <taxon>Pseudomonadota</taxon>
        <taxon>Gammaproteobacteria</taxon>
        <taxon>Oceanospirillales</taxon>
        <taxon>Alcanivoracaceae</taxon>
        <taxon>Alcanivorax</taxon>
    </lineage>
</organism>
<evidence type="ECO:0000256" key="11">
    <source>
        <dbReference type="ARBA" id="ARBA00023160"/>
    </source>
</evidence>
<evidence type="ECO:0000256" key="15">
    <source>
        <dbReference type="ARBA" id="ARBA00042143"/>
    </source>
</evidence>
<dbReference type="NCBIfam" id="NF005589">
    <property type="entry name" value="PRK07314.1"/>
    <property type="match status" value="1"/>
</dbReference>
<dbReference type="RefSeq" id="WP_035233748.1">
    <property type="nucleotide sequence ID" value="NZ_ARXV01000012.1"/>
</dbReference>
<sequence>MRRVVITGMGIVSCLGNDAEAVTQSLKEGRSGIRFNETYKEIGMRSHVAGVPDINLEDFIDRKARRFMGDSAAYAYVAMQQAIADAGLSEDEVSNERTGLIAGSGGHSSLNQVEAADIARSRGVKRIGPYMVPRVMASTVSACLATPFKIKGVNYSITSACATSAHCIGNAVEQIQLGKQDRVFAGGGEEEHWALSCLFDAMGALSSKYNDTPETASRAYDATRDGFVIAGGGGMVVLEDLETALARGAKIYAEVIGYGATSDGHDMVAPNGEGAARCMRQALAGFDGNVDYINAHGTSTPVGDVAELKAVREVFGDACPDVGSTKSLTGHSLGAAGVHEAIYCLLMMQNDFTAVSANIETLDEKAEGMPILVKGKDTGPSVVMSNSFGFGGTNASLLMKKWEG</sequence>
<dbReference type="EC" id="2.3.1.41" evidence="5"/>
<evidence type="ECO:0000256" key="16">
    <source>
        <dbReference type="ARBA" id="ARBA00048121"/>
    </source>
</evidence>
<comment type="catalytic activity">
    <reaction evidence="16">
        <text>(3Z)-decenoyl-[ACP] + malonyl-[ACP] + H(+) = 3-oxo-(5Z)-dodecenoyl-[ACP] + holo-[ACP] + CO2</text>
        <dbReference type="Rhea" id="RHEA:54940"/>
        <dbReference type="Rhea" id="RHEA-COMP:9623"/>
        <dbReference type="Rhea" id="RHEA-COMP:9685"/>
        <dbReference type="Rhea" id="RHEA-COMP:9927"/>
        <dbReference type="Rhea" id="RHEA-COMP:14042"/>
        <dbReference type="ChEBI" id="CHEBI:15378"/>
        <dbReference type="ChEBI" id="CHEBI:16526"/>
        <dbReference type="ChEBI" id="CHEBI:64479"/>
        <dbReference type="ChEBI" id="CHEBI:78449"/>
        <dbReference type="ChEBI" id="CHEBI:78798"/>
        <dbReference type="ChEBI" id="CHEBI:138410"/>
    </reaction>
    <physiologicalReaction direction="left-to-right" evidence="16">
        <dbReference type="Rhea" id="RHEA:54941"/>
    </physiologicalReaction>
</comment>
<dbReference type="Proteomes" id="UP000029444">
    <property type="component" value="Unassembled WGS sequence"/>
</dbReference>
<evidence type="ECO:0000256" key="9">
    <source>
        <dbReference type="ARBA" id="ARBA00022832"/>
    </source>
</evidence>
<keyword evidence="10" id="KW-0443">Lipid metabolism</keyword>
<evidence type="ECO:0000259" key="19">
    <source>
        <dbReference type="PROSITE" id="PS52004"/>
    </source>
</evidence>
<dbReference type="EMBL" id="ARXV01000012">
    <property type="protein sequence ID" value="KGD63957.1"/>
    <property type="molecule type" value="Genomic_DNA"/>
</dbReference>
<comment type="similarity">
    <text evidence="3 18">Belongs to the thiolase-like superfamily. Beta-ketoacyl-ACP synthases family.</text>
</comment>
<keyword evidence="12" id="KW-0012">Acyltransferase</keyword>
<dbReference type="FunFam" id="3.40.47.10:FF:000006">
    <property type="entry name" value="3-oxoacyl-[acyl-carrier-protein] synthase I"/>
    <property type="match status" value="1"/>
</dbReference>
<dbReference type="GO" id="GO:0005829">
    <property type="term" value="C:cytosol"/>
    <property type="evidence" value="ECO:0007669"/>
    <property type="project" value="TreeGrafter"/>
</dbReference>
<gene>
    <name evidence="20" type="ORF">Y5S_02725</name>
</gene>
<evidence type="ECO:0000256" key="5">
    <source>
        <dbReference type="ARBA" id="ARBA00013191"/>
    </source>
</evidence>
<comment type="catalytic activity">
    <reaction evidence="17">
        <text>a fatty acyl-[ACP] + malonyl-[ACP] + H(+) = a 3-oxoacyl-[ACP] + holo-[ACP] + CO2</text>
        <dbReference type="Rhea" id="RHEA:22836"/>
        <dbReference type="Rhea" id="RHEA-COMP:9623"/>
        <dbReference type="Rhea" id="RHEA-COMP:9685"/>
        <dbReference type="Rhea" id="RHEA-COMP:9916"/>
        <dbReference type="Rhea" id="RHEA-COMP:14125"/>
        <dbReference type="ChEBI" id="CHEBI:15378"/>
        <dbReference type="ChEBI" id="CHEBI:16526"/>
        <dbReference type="ChEBI" id="CHEBI:64479"/>
        <dbReference type="ChEBI" id="CHEBI:78449"/>
        <dbReference type="ChEBI" id="CHEBI:78776"/>
        <dbReference type="ChEBI" id="CHEBI:138651"/>
        <dbReference type="EC" id="2.3.1.41"/>
    </reaction>
    <physiologicalReaction direction="left-to-right" evidence="17">
        <dbReference type="Rhea" id="RHEA:22837"/>
    </physiologicalReaction>
</comment>
<evidence type="ECO:0000256" key="12">
    <source>
        <dbReference type="ARBA" id="ARBA00023315"/>
    </source>
</evidence>
<keyword evidence="6" id="KW-0963">Cytoplasm</keyword>
<dbReference type="InterPro" id="IPR020841">
    <property type="entry name" value="PKS_Beta-ketoAc_synthase_dom"/>
</dbReference>
<evidence type="ECO:0000256" key="14">
    <source>
        <dbReference type="ARBA" id="ARBA00041620"/>
    </source>
</evidence>
<evidence type="ECO:0000313" key="21">
    <source>
        <dbReference type="Proteomes" id="UP000029444"/>
    </source>
</evidence>
<dbReference type="GO" id="GO:0006633">
    <property type="term" value="P:fatty acid biosynthetic process"/>
    <property type="evidence" value="ECO:0007669"/>
    <property type="project" value="UniProtKB-UniPathway"/>
</dbReference>
<evidence type="ECO:0000256" key="10">
    <source>
        <dbReference type="ARBA" id="ARBA00023098"/>
    </source>
</evidence>
<dbReference type="PATRIC" id="fig|1177154.3.peg.2757"/>
<evidence type="ECO:0000256" key="3">
    <source>
        <dbReference type="ARBA" id="ARBA00008467"/>
    </source>
</evidence>
<comment type="pathway">
    <text evidence="2">Lipid metabolism; fatty acid biosynthesis.</text>
</comment>
<dbReference type="SUPFAM" id="SSF53901">
    <property type="entry name" value="Thiolase-like"/>
    <property type="match status" value="2"/>
</dbReference>
<dbReference type="CDD" id="cd00834">
    <property type="entry name" value="KAS_I_II"/>
    <property type="match status" value="1"/>
</dbReference>
<dbReference type="PANTHER" id="PTHR11712:SF306">
    <property type="entry name" value="3-OXOACYL-[ACYL-CARRIER-PROTEIN] SYNTHASE 1"/>
    <property type="match status" value="1"/>
</dbReference>
<evidence type="ECO:0000256" key="8">
    <source>
        <dbReference type="ARBA" id="ARBA00022679"/>
    </source>
</evidence>
<dbReference type="InterPro" id="IPR014031">
    <property type="entry name" value="Ketoacyl_synth_C"/>
</dbReference>
<dbReference type="STRING" id="1177154.Y5S_02725"/>
<keyword evidence="11" id="KW-0275">Fatty acid biosynthesis</keyword>
<dbReference type="InterPro" id="IPR000794">
    <property type="entry name" value="Beta-ketoacyl_synthase"/>
</dbReference>
<comment type="subunit">
    <text evidence="4">Homodimer.</text>
</comment>
<dbReference type="SMART" id="SM00825">
    <property type="entry name" value="PKS_KS"/>
    <property type="match status" value="1"/>
</dbReference>
<reference evidence="20 21" key="1">
    <citation type="submission" date="2012-09" db="EMBL/GenBank/DDBJ databases">
        <title>Genome Sequence of alkane-degrading Bacterium Alcanivorax sp. 19-m-6.</title>
        <authorList>
            <person name="Lai Q."/>
            <person name="Shao Z."/>
        </authorList>
    </citation>
    <scope>NUCLEOTIDE SEQUENCE [LARGE SCALE GENOMIC DNA]</scope>
    <source>
        <strain evidence="20 21">19-m-6</strain>
    </source>
</reference>
<dbReference type="PROSITE" id="PS52004">
    <property type="entry name" value="KS3_2"/>
    <property type="match status" value="1"/>
</dbReference>
<dbReference type="InterPro" id="IPR016039">
    <property type="entry name" value="Thiolase-like"/>
</dbReference>
<evidence type="ECO:0000256" key="17">
    <source>
        <dbReference type="ARBA" id="ARBA00048506"/>
    </source>
</evidence>
<keyword evidence="7" id="KW-0444">Lipid biosynthesis</keyword>